<keyword evidence="11" id="KW-1185">Reference proteome</keyword>
<dbReference type="GO" id="GO:0000028">
    <property type="term" value="P:ribosomal small subunit assembly"/>
    <property type="evidence" value="ECO:0007669"/>
    <property type="project" value="TreeGrafter"/>
</dbReference>
<dbReference type="Gene3D" id="3.30.860.10">
    <property type="entry name" value="30s Ribosomal Protein S19, Chain A"/>
    <property type="match status" value="1"/>
</dbReference>
<evidence type="ECO:0000313" key="11">
    <source>
        <dbReference type="Proteomes" id="UP000222818"/>
    </source>
</evidence>
<protein>
    <recommendedName>
        <fullName evidence="6 7">Small ribosomal subunit protein uS19</fullName>
    </recommendedName>
</protein>
<dbReference type="FunFam" id="3.30.860.10:FF:000001">
    <property type="entry name" value="30S ribosomal protein S19"/>
    <property type="match status" value="1"/>
</dbReference>
<comment type="similarity">
    <text evidence="1 7 8">Belongs to the universal ribosomal protein uS19 family.</text>
</comment>
<feature type="region of interest" description="Disordered" evidence="9">
    <location>
        <begin position="78"/>
        <end position="100"/>
    </location>
</feature>
<dbReference type="GO" id="GO:0003735">
    <property type="term" value="F:structural constituent of ribosome"/>
    <property type="evidence" value="ECO:0007669"/>
    <property type="project" value="InterPro"/>
</dbReference>
<dbReference type="PANTHER" id="PTHR11880:SF8">
    <property type="entry name" value="SMALL RIBOSOMAL SUBUNIT PROTEIN US19M"/>
    <property type="match status" value="1"/>
</dbReference>
<dbReference type="Proteomes" id="UP000222818">
    <property type="component" value="Unassembled WGS sequence"/>
</dbReference>
<dbReference type="PROSITE" id="PS00323">
    <property type="entry name" value="RIBOSOMAL_S19"/>
    <property type="match status" value="1"/>
</dbReference>
<evidence type="ECO:0000313" key="10">
    <source>
        <dbReference type="EMBL" id="PHN16211.1"/>
    </source>
</evidence>
<evidence type="ECO:0000256" key="2">
    <source>
        <dbReference type="ARBA" id="ARBA00022730"/>
    </source>
</evidence>
<keyword evidence="5 7" id="KW-0687">Ribonucleoprotein</keyword>
<evidence type="ECO:0000256" key="7">
    <source>
        <dbReference type="HAMAP-Rule" id="MF_00531"/>
    </source>
</evidence>
<evidence type="ECO:0000256" key="1">
    <source>
        <dbReference type="ARBA" id="ARBA00007345"/>
    </source>
</evidence>
<keyword evidence="2 7" id="KW-0699">rRNA-binding</keyword>
<keyword evidence="3 7" id="KW-0694">RNA-binding</keyword>
<dbReference type="AlphaFoldDB" id="A0A2G0V6X2"/>
<dbReference type="GO" id="GO:0019843">
    <property type="term" value="F:rRNA binding"/>
    <property type="evidence" value="ECO:0007669"/>
    <property type="project" value="UniProtKB-UniRule"/>
</dbReference>
<accession>A0A2G0V6X2</accession>
<name>A0A2G0V6X2_9PROT</name>
<evidence type="ECO:0000256" key="6">
    <source>
        <dbReference type="ARBA" id="ARBA00035163"/>
    </source>
</evidence>
<sequence>MARSISKGPFCSPSLLNRVSRVLKLSLKERIKTWSRQSVVIPDLVGLTVLVHNGKLHMPIHILEEMVGHKLGEFAPTRVFHGHSKEKQPRTKERHDRLKK</sequence>
<dbReference type="InterPro" id="IPR002222">
    <property type="entry name" value="Ribosomal_uS19"/>
</dbReference>
<reference evidence="10 11" key="1">
    <citation type="journal article" date="2017" name="ISME J.">
        <title>Tremblaya phenacola PPER: an evolutionary beta-gammaproteobacterium collage.</title>
        <authorList>
            <person name="Gil R."/>
            <person name="Vargas-Chavez C."/>
            <person name="Lopez-Madrigal S."/>
            <person name="Santos-Garcia D."/>
            <person name="Latorre A."/>
            <person name="Moya A."/>
        </authorList>
    </citation>
    <scope>NUCLEOTIDE SEQUENCE [LARGE SCALE GENOMIC DNA]</scope>
    <source>
        <strain evidence="10 11">PPER</strain>
    </source>
</reference>
<organism evidence="10 11">
    <name type="scientific">Candidatus Tremblayella phenacoccinincola</name>
    <dbReference type="NCBI Taxonomy" id="1010676"/>
    <lineage>
        <taxon>Bacteria</taxon>
        <taxon>Pseudomonadati</taxon>
        <taxon>Pseudomonadota</taxon>
        <taxon>Betaproteobacteria</taxon>
        <taxon>Candidatus Tremblayella</taxon>
    </lineage>
</organism>
<dbReference type="RefSeq" id="WP_099336921.1">
    <property type="nucleotide sequence ID" value="NZ_MKGN01000019.1"/>
</dbReference>
<dbReference type="NCBIfam" id="TIGR01050">
    <property type="entry name" value="rpsS_bact"/>
    <property type="match status" value="1"/>
</dbReference>
<evidence type="ECO:0000256" key="3">
    <source>
        <dbReference type="ARBA" id="ARBA00022884"/>
    </source>
</evidence>
<dbReference type="GO" id="GO:0006412">
    <property type="term" value="P:translation"/>
    <property type="evidence" value="ECO:0007669"/>
    <property type="project" value="UniProtKB-UniRule"/>
</dbReference>
<dbReference type="InterPro" id="IPR023575">
    <property type="entry name" value="Ribosomal_uS19_SF"/>
</dbReference>
<evidence type="ECO:0000256" key="9">
    <source>
        <dbReference type="SAM" id="MobiDB-lite"/>
    </source>
</evidence>
<feature type="compositionally biased region" description="Basic and acidic residues" evidence="9">
    <location>
        <begin position="83"/>
        <end position="100"/>
    </location>
</feature>
<dbReference type="InterPro" id="IPR020934">
    <property type="entry name" value="Ribosomal_uS19_CS"/>
</dbReference>
<dbReference type="EMBL" id="MKGN01000019">
    <property type="protein sequence ID" value="PHN16211.1"/>
    <property type="molecule type" value="Genomic_DNA"/>
</dbReference>
<dbReference type="InterPro" id="IPR005732">
    <property type="entry name" value="Ribosomal_uS19_bac-type"/>
</dbReference>
<evidence type="ECO:0000256" key="5">
    <source>
        <dbReference type="ARBA" id="ARBA00023274"/>
    </source>
</evidence>
<dbReference type="PRINTS" id="PR00975">
    <property type="entry name" value="RIBOSOMALS19"/>
</dbReference>
<gene>
    <name evidence="7 10" type="primary">rpsS</name>
    <name evidence="10" type="ORF">TPPER_00204</name>
</gene>
<dbReference type="PANTHER" id="PTHR11880">
    <property type="entry name" value="RIBOSOMAL PROTEIN S19P FAMILY MEMBER"/>
    <property type="match status" value="1"/>
</dbReference>
<keyword evidence="4 7" id="KW-0689">Ribosomal protein</keyword>
<evidence type="ECO:0000256" key="4">
    <source>
        <dbReference type="ARBA" id="ARBA00022980"/>
    </source>
</evidence>
<dbReference type="OrthoDB" id="9797833at2"/>
<dbReference type="SUPFAM" id="SSF54570">
    <property type="entry name" value="Ribosomal protein S19"/>
    <property type="match status" value="1"/>
</dbReference>
<comment type="function">
    <text evidence="7">Protein S19 forms a complex with S13 that binds strongly to the 16S ribosomal RNA.</text>
</comment>
<comment type="caution">
    <text evidence="10">The sequence shown here is derived from an EMBL/GenBank/DDBJ whole genome shotgun (WGS) entry which is preliminary data.</text>
</comment>
<proteinExistence type="inferred from homology"/>
<dbReference type="PIRSF" id="PIRSF002144">
    <property type="entry name" value="Ribosomal_S19"/>
    <property type="match status" value="1"/>
</dbReference>
<dbReference type="Pfam" id="PF00203">
    <property type="entry name" value="Ribosomal_S19"/>
    <property type="match status" value="1"/>
</dbReference>
<dbReference type="GO" id="GO:0005737">
    <property type="term" value="C:cytoplasm"/>
    <property type="evidence" value="ECO:0007669"/>
    <property type="project" value="UniProtKB-ARBA"/>
</dbReference>
<dbReference type="HAMAP" id="MF_00531">
    <property type="entry name" value="Ribosomal_uS19"/>
    <property type="match status" value="1"/>
</dbReference>
<evidence type="ECO:0000256" key="8">
    <source>
        <dbReference type="RuleBase" id="RU003485"/>
    </source>
</evidence>
<dbReference type="GO" id="GO:0015935">
    <property type="term" value="C:small ribosomal subunit"/>
    <property type="evidence" value="ECO:0007669"/>
    <property type="project" value="InterPro"/>
</dbReference>